<evidence type="ECO:0000313" key="4">
    <source>
        <dbReference type="Proteomes" id="UP001500665"/>
    </source>
</evidence>
<evidence type="ECO:0000313" key="3">
    <source>
        <dbReference type="EMBL" id="GAA0966367.1"/>
    </source>
</evidence>
<feature type="transmembrane region" description="Helical" evidence="2">
    <location>
        <begin position="157"/>
        <end position="176"/>
    </location>
</feature>
<gene>
    <name evidence="3" type="ORF">GCM10009550_68500</name>
</gene>
<accession>A0ABP4CDC1</accession>
<feature type="region of interest" description="Disordered" evidence="1">
    <location>
        <begin position="453"/>
        <end position="472"/>
    </location>
</feature>
<dbReference type="Proteomes" id="UP001500665">
    <property type="component" value="Unassembled WGS sequence"/>
</dbReference>
<feature type="transmembrane region" description="Helical" evidence="2">
    <location>
        <begin position="354"/>
        <end position="373"/>
    </location>
</feature>
<feature type="transmembrane region" description="Helical" evidence="2">
    <location>
        <begin position="234"/>
        <end position="260"/>
    </location>
</feature>
<feature type="transmembrane region" description="Helical" evidence="2">
    <location>
        <begin position="322"/>
        <end position="342"/>
    </location>
</feature>
<feature type="compositionally biased region" description="Basic and acidic residues" evidence="1">
    <location>
        <begin position="463"/>
        <end position="472"/>
    </location>
</feature>
<feature type="transmembrane region" description="Helical" evidence="2">
    <location>
        <begin position="197"/>
        <end position="222"/>
    </location>
</feature>
<evidence type="ECO:0008006" key="5">
    <source>
        <dbReference type="Google" id="ProtNLM"/>
    </source>
</evidence>
<keyword evidence="2" id="KW-0472">Membrane</keyword>
<keyword evidence="4" id="KW-1185">Reference proteome</keyword>
<organism evidence="3 4">
    <name type="scientific">Actinocorallia libanotica</name>
    <dbReference type="NCBI Taxonomy" id="46162"/>
    <lineage>
        <taxon>Bacteria</taxon>
        <taxon>Bacillati</taxon>
        <taxon>Actinomycetota</taxon>
        <taxon>Actinomycetes</taxon>
        <taxon>Streptosporangiales</taxon>
        <taxon>Thermomonosporaceae</taxon>
        <taxon>Actinocorallia</taxon>
    </lineage>
</organism>
<protein>
    <recommendedName>
        <fullName evidence="5">DUF2029 domain-containing protein</fullName>
    </recommendedName>
</protein>
<feature type="transmembrane region" description="Helical" evidence="2">
    <location>
        <begin position="31"/>
        <end position="55"/>
    </location>
</feature>
<feature type="transmembrane region" description="Helical" evidence="2">
    <location>
        <begin position="267"/>
        <end position="286"/>
    </location>
</feature>
<name>A0ABP4CDC1_9ACTN</name>
<evidence type="ECO:0000256" key="1">
    <source>
        <dbReference type="SAM" id="MobiDB-lite"/>
    </source>
</evidence>
<feature type="transmembrane region" description="Helical" evidence="2">
    <location>
        <begin position="430"/>
        <end position="450"/>
    </location>
</feature>
<keyword evidence="2" id="KW-1133">Transmembrane helix</keyword>
<evidence type="ECO:0000256" key="2">
    <source>
        <dbReference type="SAM" id="Phobius"/>
    </source>
</evidence>
<dbReference type="EMBL" id="BAAAHH010000043">
    <property type="protein sequence ID" value="GAA0966367.1"/>
    <property type="molecule type" value="Genomic_DNA"/>
</dbReference>
<dbReference type="Pfam" id="PF26314">
    <property type="entry name" value="MptA_B_family"/>
    <property type="match status" value="1"/>
</dbReference>
<comment type="caution">
    <text evidence="3">The sequence shown here is derived from an EMBL/GenBank/DDBJ whole genome shotgun (WGS) entry which is preliminary data.</text>
</comment>
<feature type="transmembrane region" description="Helical" evidence="2">
    <location>
        <begin position="67"/>
        <end position="85"/>
    </location>
</feature>
<proteinExistence type="predicted"/>
<reference evidence="4" key="1">
    <citation type="journal article" date="2019" name="Int. J. Syst. Evol. Microbiol.">
        <title>The Global Catalogue of Microorganisms (GCM) 10K type strain sequencing project: providing services to taxonomists for standard genome sequencing and annotation.</title>
        <authorList>
            <consortium name="The Broad Institute Genomics Platform"/>
            <consortium name="The Broad Institute Genome Sequencing Center for Infectious Disease"/>
            <person name="Wu L."/>
            <person name="Ma J."/>
        </authorList>
    </citation>
    <scope>NUCLEOTIDE SEQUENCE [LARGE SCALE GENOMIC DNA]</scope>
    <source>
        <strain evidence="4">JCM 10696</strain>
    </source>
</reference>
<sequence length="472" mass="49361">MGLGAYACLLGPSNTVPESGGGWSLEADPSARLIVLLTFSMVGLGALGVCLGLFALRRGWRPRARTLLWGGLAAALLLALVPVGGSTDVQSYALYGRMGALGLDPYQTIPQALIDAKDPVGEYSPQAWRKTPSVYGPVANWAFAAAAAVGGASMFKIVFLLKLAAGAAFALIAAVLHRIARDPVRAHLLWTCNPLMLWACVAGAHADVYGAAAMVLAFAVFLRRTPAPGWALGMYAGALIGIAGGVKAPFFFAGLGLAWVARRSPAALAGLAGGVTATGLGSYLLAGPAAFEILLDKAGDVAPTNPWRYLPRWGVEMTHEQMATWGYACGLAVLAVLLWRLSPAPDAAGRAARVSFACGAALLLLSPVQHPWYDPLIFPLLALVPPTRVDGLFQTRLAAGTLGYLPGVPQFTGNPWPDPMPFVRDPVNNWWVSAALGVLAVLIVLVLLAPSGRAAPGPQRSAARREEELQPV</sequence>
<keyword evidence="2" id="KW-0812">Transmembrane</keyword>